<dbReference type="InterPro" id="IPR019406">
    <property type="entry name" value="APLF_PBZ"/>
</dbReference>
<evidence type="ECO:0000256" key="4">
    <source>
        <dbReference type="ARBA" id="ARBA00022771"/>
    </source>
</evidence>
<evidence type="ECO:0000256" key="2">
    <source>
        <dbReference type="ARBA" id="ARBA00022679"/>
    </source>
</evidence>
<dbReference type="InterPro" id="IPR001841">
    <property type="entry name" value="Znf_RING"/>
</dbReference>
<comment type="subcellular location">
    <subcellularLocation>
        <location evidence="1">Nucleus</location>
    </subcellularLocation>
</comment>
<keyword evidence="2" id="KW-0808">Transferase</keyword>
<sequence length="459" mass="49720">MSSLPAAEGQQASSSSSSSPSSSTPDAAAAIGTSAAPLLFPPNRKRAADETSQDSATRDGSDGSDLDESDNDSKKNNKSVNPSPAKRVFGAPPERSKSQLARTAMEESLRCSVCIDLFHQPVSLDCMHTYCGGCWSVCSKRSARCPTCRAIATKAKPNFVVQGMVDAWIQLHPDRKRTAADLADLEKNNIYVGGGDVVRPDSDESDYEFEDEASEEEIDLYDQPASLVCGHCPGGTVPSNDDFRCPLVDAEHLTCDACTQPFPKREGFPQSCGSCGTVLCNAYWKATSGQPPHHCQGLDELQPARDYMCVEVPLSTFQKSNVERDLLKLQLEATVSSSIADAATSVWKTALDAIREGTCALQLYPYSDAPMTDVDMLLCGDCVQKAQAQAMEWYRKRIPRHELLPQISDRPDCWYGEECWTQFRNPAHAQRLNHVCENIKAKRAASSSGPAAGSSSSSA</sequence>
<dbReference type="GO" id="GO:0008270">
    <property type="term" value="F:zinc ion binding"/>
    <property type="evidence" value="ECO:0007669"/>
    <property type="project" value="UniProtKB-KW"/>
</dbReference>
<evidence type="ECO:0000256" key="3">
    <source>
        <dbReference type="ARBA" id="ARBA00022723"/>
    </source>
</evidence>
<evidence type="ECO:0000256" key="1">
    <source>
        <dbReference type="ARBA" id="ARBA00004123"/>
    </source>
</evidence>
<evidence type="ECO:0000259" key="11">
    <source>
        <dbReference type="PROSITE" id="PS50089"/>
    </source>
</evidence>
<protein>
    <recommendedName>
        <fullName evidence="11">RING-type domain-containing protein</fullName>
    </recommendedName>
</protein>
<evidence type="ECO:0000256" key="9">
    <source>
        <dbReference type="PROSITE-ProRule" id="PRU00175"/>
    </source>
</evidence>
<dbReference type="PANTHER" id="PTHR16079">
    <property type="entry name" value="UBIQUITIN LIGASE PROTEIN CHFR"/>
    <property type="match status" value="1"/>
</dbReference>
<evidence type="ECO:0000256" key="6">
    <source>
        <dbReference type="ARBA" id="ARBA00022833"/>
    </source>
</evidence>
<dbReference type="GO" id="GO:0004842">
    <property type="term" value="F:ubiquitin-protein transferase activity"/>
    <property type="evidence" value="ECO:0007669"/>
    <property type="project" value="TreeGrafter"/>
</dbReference>
<dbReference type="PANTHER" id="PTHR16079:SF4">
    <property type="entry name" value="E3 UBIQUITIN-PROTEIN LIGASE CHFR"/>
    <property type="match status" value="1"/>
</dbReference>
<dbReference type="Pfam" id="PF17979">
    <property type="entry name" value="zf-CRD"/>
    <property type="match status" value="1"/>
</dbReference>
<evidence type="ECO:0000313" key="12">
    <source>
        <dbReference type="EMBL" id="KAJ3180306.1"/>
    </source>
</evidence>
<dbReference type="GO" id="GO:0006511">
    <property type="term" value="P:ubiquitin-dependent protein catabolic process"/>
    <property type="evidence" value="ECO:0007669"/>
    <property type="project" value="TreeGrafter"/>
</dbReference>
<gene>
    <name evidence="12" type="ORF">HDU87_002185</name>
</gene>
<dbReference type="Proteomes" id="UP001212152">
    <property type="component" value="Unassembled WGS sequence"/>
</dbReference>
<evidence type="ECO:0000256" key="10">
    <source>
        <dbReference type="SAM" id="MobiDB-lite"/>
    </source>
</evidence>
<organism evidence="12 13">
    <name type="scientific">Geranomyces variabilis</name>
    <dbReference type="NCBI Taxonomy" id="109894"/>
    <lineage>
        <taxon>Eukaryota</taxon>
        <taxon>Fungi</taxon>
        <taxon>Fungi incertae sedis</taxon>
        <taxon>Chytridiomycota</taxon>
        <taxon>Chytridiomycota incertae sedis</taxon>
        <taxon>Chytridiomycetes</taxon>
        <taxon>Spizellomycetales</taxon>
        <taxon>Powellomycetaceae</taxon>
        <taxon>Geranomyces</taxon>
    </lineage>
</organism>
<feature type="domain" description="RING-type" evidence="11">
    <location>
        <begin position="111"/>
        <end position="149"/>
    </location>
</feature>
<dbReference type="Pfam" id="PF10283">
    <property type="entry name" value="zf-CCHH"/>
    <property type="match status" value="1"/>
</dbReference>
<dbReference type="Pfam" id="PF00097">
    <property type="entry name" value="zf-C3HC4"/>
    <property type="match status" value="1"/>
</dbReference>
<dbReference type="PROSITE" id="PS50089">
    <property type="entry name" value="ZF_RING_2"/>
    <property type="match status" value="1"/>
</dbReference>
<dbReference type="SUPFAM" id="SSF57850">
    <property type="entry name" value="RING/U-box"/>
    <property type="match status" value="1"/>
</dbReference>
<evidence type="ECO:0000256" key="8">
    <source>
        <dbReference type="ARBA" id="ARBA00023306"/>
    </source>
</evidence>
<dbReference type="SMART" id="SM00184">
    <property type="entry name" value="RING"/>
    <property type="match status" value="1"/>
</dbReference>
<feature type="compositionally biased region" description="Low complexity" evidence="10">
    <location>
        <begin position="13"/>
        <end position="23"/>
    </location>
</feature>
<dbReference type="InterPro" id="IPR052256">
    <property type="entry name" value="E3_ubiquitin-ligase_CHFR"/>
</dbReference>
<dbReference type="Gene3D" id="3.30.40.140">
    <property type="match status" value="1"/>
</dbReference>
<dbReference type="InterPro" id="IPR018957">
    <property type="entry name" value="Znf_C3HC4_RING-type"/>
</dbReference>
<comment type="caution">
    <text evidence="12">The sequence shown here is derived from an EMBL/GenBank/DDBJ whole genome shotgun (WGS) entry which is preliminary data.</text>
</comment>
<keyword evidence="13" id="KW-1185">Reference proteome</keyword>
<keyword evidence="5" id="KW-0833">Ubl conjugation pathway</keyword>
<evidence type="ECO:0000256" key="5">
    <source>
        <dbReference type="ARBA" id="ARBA00022786"/>
    </source>
</evidence>
<keyword evidence="4 9" id="KW-0863">Zinc-finger</keyword>
<reference evidence="12" key="1">
    <citation type="submission" date="2020-05" db="EMBL/GenBank/DDBJ databases">
        <title>Phylogenomic resolution of chytrid fungi.</title>
        <authorList>
            <person name="Stajich J.E."/>
            <person name="Amses K."/>
            <person name="Simmons R."/>
            <person name="Seto K."/>
            <person name="Myers J."/>
            <person name="Bonds A."/>
            <person name="Quandt C.A."/>
            <person name="Barry K."/>
            <person name="Liu P."/>
            <person name="Grigoriev I."/>
            <person name="Longcore J.E."/>
            <person name="James T.Y."/>
        </authorList>
    </citation>
    <scope>NUCLEOTIDE SEQUENCE</scope>
    <source>
        <strain evidence="12">JEL0379</strain>
    </source>
</reference>
<evidence type="ECO:0000256" key="7">
    <source>
        <dbReference type="ARBA" id="ARBA00023242"/>
    </source>
</evidence>
<dbReference type="InterPro" id="IPR013083">
    <property type="entry name" value="Znf_RING/FYVE/PHD"/>
</dbReference>
<name>A0AAD5XS97_9FUNG</name>
<dbReference type="Gene3D" id="3.30.40.10">
    <property type="entry name" value="Zinc/RING finger domain, C3HC4 (zinc finger)"/>
    <property type="match status" value="1"/>
</dbReference>
<keyword evidence="3" id="KW-0479">Metal-binding</keyword>
<keyword evidence="8" id="KW-0131">Cell cycle</keyword>
<dbReference type="GO" id="GO:0005634">
    <property type="term" value="C:nucleus"/>
    <property type="evidence" value="ECO:0007669"/>
    <property type="project" value="UniProtKB-SubCell"/>
</dbReference>
<dbReference type="EMBL" id="JADGJQ010000017">
    <property type="protein sequence ID" value="KAJ3180306.1"/>
    <property type="molecule type" value="Genomic_DNA"/>
</dbReference>
<dbReference type="AlphaFoldDB" id="A0AAD5XS97"/>
<dbReference type="GO" id="GO:0016567">
    <property type="term" value="P:protein ubiquitination"/>
    <property type="evidence" value="ECO:0007669"/>
    <property type="project" value="TreeGrafter"/>
</dbReference>
<keyword evidence="6" id="KW-0862">Zinc</keyword>
<evidence type="ECO:0000313" key="13">
    <source>
        <dbReference type="Proteomes" id="UP001212152"/>
    </source>
</evidence>
<keyword evidence="7" id="KW-0539">Nucleus</keyword>
<feature type="region of interest" description="Disordered" evidence="10">
    <location>
        <begin position="1"/>
        <end position="98"/>
    </location>
</feature>
<dbReference type="InterPro" id="IPR040909">
    <property type="entry name" value="CHFR_Znf-CRD"/>
</dbReference>
<proteinExistence type="predicted"/>
<accession>A0AAD5XS97</accession>